<reference evidence="10" key="1">
    <citation type="submission" date="2022-10" db="EMBL/GenBank/DDBJ databases">
        <title>Determination and structural analysis of whole genome sequence of Sarocladium strictum F4-1.</title>
        <authorList>
            <person name="Hu L."/>
            <person name="Jiang Y."/>
        </authorList>
    </citation>
    <scope>NUCLEOTIDE SEQUENCE</scope>
    <source>
        <strain evidence="10">F4-1</strain>
    </source>
</reference>
<dbReference type="Gene3D" id="4.10.240.10">
    <property type="entry name" value="Zn(2)-C6 fungal-type DNA-binding domain"/>
    <property type="match status" value="1"/>
</dbReference>
<evidence type="ECO:0000259" key="9">
    <source>
        <dbReference type="PROSITE" id="PS50048"/>
    </source>
</evidence>
<dbReference type="InterPro" id="IPR001138">
    <property type="entry name" value="Zn2Cys6_DnaBD"/>
</dbReference>
<dbReference type="SMART" id="SM00066">
    <property type="entry name" value="GAL4"/>
    <property type="match status" value="1"/>
</dbReference>
<dbReference type="GO" id="GO:0045944">
    <property type="term" value="P:positive regulation of transcription by RNA polymerase II"/>
    <property type="evidence" value="ECO:0007669"/>
    <property type="project" value="TreeGrafter"/>
</dbReference>
<dbReference type="PROSITE" id="PS50048">
    <property type="entry name" value="ZN2_CY6_FUNGAL_2"/>
    <property type="match status" value="1"/>
</dbReference>
<proteinExistence type="predicted"/>
<dbReference type="InterPro" id="IPR052202">
    <property type="entry name" value="Yeast_MetPath_Reg"/>
</dbReference>
<dbReference type="Pfam" id="PF04082">
    <property type="entry name" value="Fungal_trans"/>
    <property type="match status" value="1"/>
</dbReference>
<dbReference type="GO" id="GO:0008270">
    <property type="term" value="F:zinc ion binding"/>
    <property type="evidence" value="ECO:0007669"/>
    <property type="project" value="InterPro"/>
</dbReference>
<comment type="caution">
    <text evidence="10">The sequence shown here is derived from an EMBL/GenBank/DDBJ whole genome shotgun (WGS) entry which is preliminary data.</text>
</comment>
<feature type="compositionally biased region" description="Basic and acidic residues" evidence="8">
    <location>
        <begin position="93"/>
        <end position="102"/>
    </location>
</feature>
<dbReference type="GO" id="GO:0043565">
    <property type="term" value="F:sequence-specific DNA binding"/>
    <property type="evidence" value="ECO:0007669"/>
    <property type="project" value="TreeGrafter"/>
</dbReference>
<keyword evidence="6" id="KW-0804">Transcription</keyword>
<dbReference type="SUPFAM" id="SSF57701">
    <property type="entry name" value="Zn2/Cys6 DNA-binding domain"/>
    <property type="match status" value="1"/>
</dbReference>
<dbReference type="SMART" id="SM00906">
    <property type="entry name" value="Fungal_trans"/>
    <property type="match status" value="1"/>
</dbReference>
<dbReference type="Proteomes" id="UP001175261">
    <property type="component" value="Unassembled WGS sequence"/>
</dbReference>
<dbReference type="AlphaFoldDB" id="A0AA39GUA0"/>
<accession>A0AA39GUA0</accession>
<evidence type="ECO:0000256" key="4">
    <source>
        <dbReference type="ARBA" id="ARBA00023015"/>
    </source>
</evidence>
<dbReference type="EMBL" id="JAPDFR010000001">
    <property type="protein sequence ID" value="KAK0392679.1"/>
    <property type="molecule type" value="Genomic_DNA"/>
</dbReference>
<evidence type="ECO:0000256" key="6">
    <source>
        <dbReference type="ARBA" id="ARBA00023163"/>
    </source>
</evidence>
<dbReference type="Pfam" id="PF00172">
    <property type="entry name" value="Zn_clus"/>
    <property type="match status" value="1"/>
</dbReference>
<evidence type="ECO:0000256" key="1">
    <source>
        <dbReference type="ARBA" id="ARBA00004123"/>
    </source>
</evidence>
<feature type="region of interest" description="Disordered" evidence="8">
    <location>
        <begin position="93"/>
        <end position="121"/>
    </location>
</feature>
<feature type="compositionally biased region" description="Polar residues" evidence="8">
    <location>
        <begin position="103"/>
        <end position="112"/>
    </location>
</feature>
<dbReference type="InterPro" id="IPR007219">
    <property type="entry name" value="XnlR_reg_dom"/>
</dbReference>
<dbReference type="InterPro" id="IPR036864">
    <property type="entry name" value="Zn2-C6_fun-type_DNA-bd_sf"/>
</dbReference>
<keyword evidence="5" id="KW-0238">DNA-binding</keyword>
<dbReference type="CDD" id="cd12148">
    <property type="entry name" value="fungal_TF_MHR"/>
    <property type="match status" value="1"/>
</dbReference>
<dbReference type="GO" id="GO:0006351">
    <property type="term" value="P:DNA-templated transcription"/>
    <property type="evidence" value="ECO:0007669"/>
    <property type="project" value="InterPro"/>
</dbReference>
<keyword evidence="3" id="KW-0862">Zinc</keyword>
<keyword evidence="11" id="KW-1185">Reference proteome</keyword>
<keyword evidence="7" id="KW-0539">Nucleus</keyword>
<evidence type="ECO:0000256" key="2">
    <source>
        <dbReference type="ARBA" id="ARBA00022723"/>
    </source>
</evidence>
<keyword evidence="4" id="KW-0805">Transcription regulation</keyword>
<evidence type="ECO:0000313" key="11">
    <source>
        <dbReference type="Proteomes" id="UP001175261"/>
    </source>
</evidence>
<dbReference type="PANTHER" id="PTHR47782">
    <property type="entry name" value="ZN(II)2CYS6 TRANSCRIPTION FACTOR (EUROFUNG)-RELATED"/>
    <property type="match status" value="1"/>
</dbReference>
<organism evidence="10 11">
    <name type="scientific">Sarocladium strictum</name>
    <name type="common">Black bundle disease fungus</name>
    <name type="synonym">Acremonium strictum</name>
    <dbReference type="NCBI Taxonomy" id="5046"/>
    <lineage>
        <taxon>Eukaryota</taxon>
        <taxon>Fungi</taxon>
        <taxon>Dikarya</taxon>
        <taxon>Ascomycota</taxon>
        <taxon>Pezizomycotina</taxon>
        <taxon>Sordariomycetes</taxon>
        <taxon>Hypocreomycetidae</taxon>
        <taxon>Hypocreales</taxon>
        <taxon>Sarocladiaceae</taxon>
        <taxon>Sarocladium</taxon>
    </lineage>
</organism>
<keyword evidence="2" id="KW-0479">Metal-binding</keyword>
<dbReference type="GO" id="GO:0005634">
    <property type="term" value="C:nucleus"/>
    <property type="evidence" value="ECO:0007669"/>
    <property type="project" value="UniProtKB-SubCell"/>
</dbReference>
<dbReference type="CDD" id="cd00067">
    <property type="entry name" value="GAL4"/>
    <property type="match status" value="1"/>
</dbReference>
<evidence type="ECO:0000313" key="10">
    <source>
        <dbReference type="EMBL" id="KAK0392679.1"/>
    </source>
</evidence>
<evidence type="ECO:0000256" key="8">
    <source>
        <dbReference type="SAM" id="MobiDB-lite"/>
    </source>
</evidence>
<sequence length="649" mass="72426">MPRSSFSHNPLLRVSRPVSACSRCRNAKVKCDGKLPACTACEKAGRESECSAANDNFARGKERSYVAALELRIEKLEKRLAYAKSFKASVTQHDADDRDNIKSEPSTANSTPAPMPEDADRRDSLAAIRAAVHRKAAKDREAAHVNDIVSDFGFLTINATVRDFDPATTNLTFARFVLAAASNNSLPDASDFVLPPRQLAQSIVQFYMANVYSLFPCVAETAVLTALDDLYSQDNRVMGHADYWLVYMVLAIGSAAQSRQLNDVHYNNGVSFMSKAIDYADQSLALGAVTQLRSLVLLTIYSTLDPAHFDSWHLVGFAARATIDLGYHQDPRSSTVSDGSSLDMRRKLFYCVYALDRDISMVHAKAFSFTDESTNVAFPKHSSQRRKESLASTMTGPSSSDPALMLFQLRRAQSYWYQELYLSRSLPLQNPISYLWQMCLEMREWGESLPLSLPPGIRKMFEQELTYNYVYCLSPSPRVPHTTDYNRCLVFEYTQQYLNGMHESAHAPSTEGLYTYHSALKVLFTANQLLGVLREAEGMLLDGPWPHVPIYQPGSTPPPPMPKQPKLAEAASRTARSLSCLEKVSETLGKFAERWEAVELIKQSFEAIGQDMINHLRIKQGSQASQNHVQWVGMAGRAMQGGQLSYNIQ</sequence>
<dbReference type="PANTHER" id="PTHR47782:SF2">
    <property type="entry name" value="TRANSCRIPTION FACTOR, PUTATIVE (AFU_ORTHOLOGUE AFUA_4G12570)-RELATED"/>
    <property type="match status" value="1"/>
</dbReference>
<comment type="subcellular location">
    <subcellularLocation>
        <location evidence="1">Nucleus</location>
    </subcellularLocation>
</comment>
<evidence type="ECO:0000256" key="5">
    <source>
        <dbReference type="ARBA" id="ARBA00023125"/>
    </source>
</evidence>
<feature type="domain" description="Zn(2)-C6 fungal-type" evidence="9">
    <location>
        <begin position="20"/>
        <end position="52"/>
    </location>
</feature>
<gene>
    <name evidence="10" type="ORF">NLU13_2174</name>
</gene>
<name>A0AA39GUA0_SARSR</name>
<protein>
    <recommendedName>
        <fullName evidence="9">Zn(2)-C6 fungal-type domain-containing protein</fullName>
    </recommendedName>
</protein>
<evidence type="ECO:0000256" key="7">
    <source>
        <dbReference type="ARBA" id="ARBA00023242"/>
    </source>
</evidence>
<evidence type="ECO:0000256" key="3">
    <source>
        <dbReference type="ARBA" id="ARBA00022833"/>
    </source>
</evidence>
<dbReference type="PROSITE" id="PS00463">
    <property type="entry name" value="ZN2_CY6_FUNGAL_1"/>
    <property type="match status" value="1"/>
</dbReference>
<dbReference type="GO" id="GO:0000981">
    <property type="term" value="F:DNA-binding transcription factor activity, RNA polymerase II-specific"/>
    <property type="evidence" value="ECO:0007669"/>
    <property type="project" value="InterPro"/>
</dbReference>